<reference evidence="1 2" key="1">
    <citation type="submission" date="2019-09" db="EMBL/GenBank/DDBJ databases">
        <title>Genome sequence and assembly of Adhaeribacter sp.</title>
        <authorList>
            <person name="Chhetri G."/>
        </authorList>
    </citation>
    <scope>NUCLEOTIDE SEQUENCE [LARGE SCALE GENOMIC DNA]</scope>
    <source>
        <strain evidence="1 2">DK36</strain>
    </source>
</reference>
<evidence type="ECO:0000313" key="1">
    <source>
        <dbReference type="EMBL" id="KAA5541311.1"/>
    </source>
</evidence>
<keyword evidence="2" id="KW-1185">Reference proteome</keyword>
<evidence type="ECO:0008006" key="3">
    <source>
        <dbReference type="Google" id="ProtNLM"/>
    </source>
</evidence>
<dbReference type="Proteomes" id="UP000323426">
    <property type="component" value="Unassembled WGS sequence"/>
</dbReference>
<accession>A0A5M6D1C7</accession>
<name>A0A5M6D1C7_9BACT</name>
<protein>
    <recommendedName>
        <fullName evidence="3">Lipoprotein</fullName>
    </recommendedName>
</protein>
<evidence type="ECO:0000313" key="2">
    <source>
        <dbReference type="Proteomes" id="UP000323426"/>
    </source>
</evidence>
<proteinExistence type="predicted"/>
<gene>
    <name evidence="1" type="ORF">F0145_20865</name>
</gene>
<sequence>MPRIFSFSGKTSWAWYLILPALVLNNGCQSKQKPVLTPAVASEAIKAPVPDTTTKKVTPPPDTLAKAEAKKLAPDSLATAKPVAKDPPGWPVKMPNALPGAILPEKRIVAFYGNPLSKRMGILGELEPEQMFAQLDKEVAAWEKADPSTPVQPAFHVIVVTAQGEPGKGAKYRLRMSDHVAEKVIGWAEQKGAIVFLDLQIGRSTLQEEIPRLEPFLKLPNVHLGIDAEFAMNSTGVPGRRVGSYDAADINYATSFLASLVDKYQIPPKLLIVHRFTQRMITNYKNIKLDPRYQIVMHMDGWGNQVLKKDTYRAYIQKEPVQYTGFKIFYKNDKRKPGWRIMTPEDVLKLNPKPLYIQYQ</sequence>
<organism evidence="1 2">
    <name type="scientific">Adhaeribacter rhizoryzae</name>
    <dbReference type="NCBI Taxonomy" id="2607907"/>
    <lineage>
        <taxon>Bacteria</taxon>
        <taxon>Pseudomonadati</taxon>
        <taxon>Bacteroidota</taxon>
        <taxon>Cytophagia</taxon>
        <taxon>Cytophagales</taxon>
        <taxon>Hymenobacteraceae</taxon>
        <taxon>Adhaeribacter</taxon>
    </lineage>
</organism>
<dbReference type="AlphaFoldDB" id="A0A5M6D1C7"/>
<comment type="caution">
    <text evidence="1">The sequence shown here is derived from an EMBL/GenBank/DDBJ whole genome shotgun (WGS) entry which is preliminary data.</text>
</comment>
<dbReference type="EMBL" id="VWSF01000022">
    <property type="protein sequence ID" value="KAA5541311.1"/>
    <property type="molecule type" value="Genomic_DNA"/>
</dbReference>